<dbReference type="PANTHER" id="PTHR47326:SF1">
    <property type="entry name" value="HTH PSQ-TYPE DOMAIN-CONTAINING PROTEIN"/>
    <property type="match status" value="1"/>
</dbReference>
<protein>
    <submittedName>
        <fullName evidence="2">Uncharacterized protein</fullName>
    </submittedName>
</protein>
<feature type="chain" id="PRO_5005831158" evidence="1">
    <location>
        <begin position="22"/>
        <end position="111"/>
    </location>
</feature>
<dbReference type="AlphaFoldDB" id="A0A0M9AD02"/>
<dbReference type="EMBL" id="KQ435698">
    <property type="protein sequence ID" value="KOX80743.1"/>
    <property type="molecule type" value="Genomic_DNA"/>
</dbReference>
<reference evidence="2 3" key="1">
    <citation type="submission" date="2015-07" db="EMBL/GenBank/DDBJ databases">
        <title>The genome of Melipona quadrifasciata.</title>
        <authorList>
            <person name="Pan H."/>
            <person name="Kapheim K."/>
        </authorList>
    </citation>
    <scope>NUCLEOTIDE SEQUENCE [LARGE SCALE GENOMIC DNA]</scope>
    <source>
        <strain evidence="2">0111107301</strain>
        <tissue evidence="2">Whole body</tissue>
    </source>
</reference>
<dbReference type="Proteomes" id="UP000053105">
    <property type="component" value="Unassembled WGS sequence"/>
</dbReference>
<feature type="signal peptide" evidence="1">
    <location>
        <begin position="1"/>
        <end position="21"/>
    </location>
</feature>
<keyword evidence="1" id="KW-0732">Signal</keyword>
<evidence type="ECO:0000256" key="1">
    <source>
        <dbReference type="SAM" id="SignalP"/>
    </source>
</evidence>
<dbReference type="OrthoDB" id="7590965at2759"/>
<dbReference type="InterPro" id="IPR036397">
    <property type="entry name" value="RNaseH_sf"/>
</dbReference>
<sequence length="111" mass="13265">MLQKRLLNLQFLSIILFTVEASFTRHGIFNFHNSHEWSDENSHAHVQHQFSINEWAGREFLNRQFPQRWIGRDGPLSWPPRSPDLTSLDFYLWGHAKELVYKNTIETEDQL</sequence>
<dbReference type="PANTHER" id="PTHR47326">
    <property type="entry name" value="TRANSPOSABLE ELEMENT TC3 TRANSPOSASE-LIKE PROTEIN"/>
    <property type="match status" value="1"/>
</dbReference>
<keyword evidence="3" id="KW-1185">Reference proteome</keyword>
<proteinExistence type="predicted"/>
<dbReference type="GO" id="GO:0003676">
    <property type="term" value="F:nucleic acid binding"/>
    <property type="evidence" value="ECO:0007669"/>
    <property type="project" value="InterPro"/>
</dbReference>
<gene>
    <name evidence="2" type="ORF">WN51_02031</name>
</gene>
<evidence type="ECO:0000313" key="3">
    <source>
        <dbReference type="Proteomes" id="UP000053105"/>
    </source>
</evidence>
<accession>A0A0M9AD02</accession>
<evidence type="ECO:0000313" key="2">
    <source>
        <dbReference type="EMBL" id="KOX80743.1"/>
    </source>
</evidence>
<organism evidence="2 3">
    <name type="scientific">Melipona quadrifasciata</name>
    <dbReference type="NCBI Taxonomy" id="166423"/>
    <lineage>
        <taxon>Eukaryota</taxon>
        <taxon>Metazoa</taxon>
        <taxon>Ecdysozoa</taxon>
        <taxon>Arthropoda</taxon>
        <taxon>Hexapoda</taxon>
        <taxon>Insecta</taxon>
        <taxon>Pterygota</taxon>
        <taxon>Neoptera</taxon>
        <taxon>Endopterygota</taxon>
        <taxon>Hymenoptera</taxon>
        <taxon>Apocrita</taxon>
        <taxon>Aculeata</taxon>
        <taxon>Apoidea</taxon>
        <taxon>Anthophila</taxon>
        <taxon>Apidae</taxon>
        <taxon>Melipona</taxon>
    </lineage>
</organism>
<dbReference type="STRING" id="166423.A0A0M9AD02"/>
<dbReference type="Gene3D" id="3.30.420.10">
    <property type="entry name" value="Ribonuclease H-like superfamily/Ribonuclease H"/>
    <property type="match status" value="1"/>
</dbReference>
<name>A0A0M9AD02_9HYME</name>